<keyword evidence="20" id="KW-1185">Reference proteome</keyword>
<evidence type="ECO:0000256" key="3">
    <source>
        <dbReference type="ARBA" id="ARBA00005062"/>
    </source>
</evidence>
<evidence type="ECO:0000256" key="8">
    <source>
        <dbReference type="ARBA" id="ARBA00022697"/>
    </source>
</evidence>
<dbReference type="PANTHER" id="PTHR43070">
    <property type="match status" value="1"/>
</dbReference>
<evidence type="ECO:0000256" key="9">
    <source>
        <dbReference type="ARBA" id="ARBA00022857"/>
    </source>
</evidence>
<accession>A0AAD4LN47</accession>
<keyword evidence="9 14" id="KW-0521">NADP</keyword>
<dbReference type="InterPro" id="IPR022697">
    <property type="entry name" value="HDH_short"/>
</dbReference>
<keyword evidence="11 14" id="KW-0486">Methionine biosynthesis</keyword>
<dbReference type="Gene3D" id="3.30.360.10">
    <property type="entry name" value="Dihydrodipicolinate Reductase, domain 2"/>
    <property type="match status" value="1"/>
</dbReference>
<dbReference type="GO" id="GO:0050661">
    <property type="term" value="F:NADP binding"/>
    <property type="evidence" value="ECO:0007669"/>
    <property type="project" value="InterPro"/>
</dbReference>
<dbReference type="InterPro" id="IPR036291">
    <property type="entry name" value="NAD(P)-bd_dom_sf"/>
</dbReference>
<dbReference type="GO" id="GO:0009090">
    <property type="term" value="P:homoserine biosynthetic process"/>
    <property type="evidence" value="ECO:0007669"/>
    <property type="project" value="TreeGrafter"/>
</dbReference>
<feature type="domain" description="Aspartate/homoserine dehydrogenase NAD-binding" evidence="18">
    <location>
        <begin position="57"/>
        <end position="189"/>
    </location>
</feature>
<gene>
    <name evidence="19" type="ORF">EDB92DRAFT_1843382</name>
</gene>
<dbReference type="PIRSF" id="PIRSF036497">
    <property type="entry name" value="HDH_short"/>
    <property type="match status" value="1"/>
</dbReference>
<evidence type="ECO:0000313" key="19">
    <source>
        <dbReference type="EMBL" id="KAH8996341.1"/>
    </source>
</evidence>
<dbReference type="SUPFAM" id="SSF51735">
    <property type="entry name" value="NAD(P)-binding Rossmann-fold domains"/>
    <property type="match status" value="1"/>
</dbReference>
<comment type="similarity">
    <text evidence="4 14">Belongs to the homoserine dehydrogenase family.</text>
</comment>
<feature type="active site" description="Proton donor" evidence="15">
    <location>
        <position position="269"/>
    </location>
</feature>
<evidence type="ECO:0000259" key="17">
    <source>
        <dbReference type="Pfam" id="PF00742"/>
    </source>
</evidence>
<comment type="function">
    <text evidence="13">Catalyzes the conversion of L-aspartate-beta-semialdehyde (L-Asa) to L-homoserine (L-Hse), the third step in the biosynthesis of amino acids that derive from aspartate (the aspartate family of amino acids), including methioinine and threonine, the latter of which is a precursor to isoleucine; production of homoserine leads to a branch-point in the pathway as it can either be O-phosphorylated for processing to threonine, or O-acylated for processing to methionine.</text>
</comment>
<comment type="cofactor">
    <cofactor evidence="1">
        <name>a metal cation</name>
        <dbReference type="ChEBI" id="CHEBI:25213"/>
    </cofactor>
</comment>
<evidence type="ECO:0000256" key="4">
    <source>
        <dbReference type="ARBA" id="ARBA00006753"/>
    </source>
</evidence>
<name>A0AAD4LN47_9AGAM</name>
<dbReference type="InterPro" id="IPR005106">
    <property type="entry name" value="Asp/hSer_DH_NAD-bd"/>
</dbReference>
<dbReference type="InterPro" id="IPR011147">
    <property type="entry name" value="Bifunc_Aspkin/hSer_DH"/>
</dbReference>
<dbReference type="EMBL" id="JAKELL010000009">
    <property type="protein sequence ID" value="KAH8996341.1"/>
    <property type="molecule type" value="Genomic_DNA"/>
</dbReference>
<evidence type="ECO:0000313" key="20">
    <source>
        <dbReference type="Proteomes" id="UP001201163"/>
    </source>
</evidence>
<dbReference type="FunFam" id="3.30.360.10:FF:000006">
    <property type="entry name" value="Bifunctional aspartokinase/homoserine dehydrogenase"/>
    <property type="match status" value="1"/>
</dbReference>
<evidence type="ECO:0000256" key="1">
    <source>
        <dbReference type="ARBA" id="ARBA00001920"/>
    </source>
</evidence>
<evidence type="ECO:0000256" key="15">
    <source>
        <dbReference type="PIRSR" id="PIRSR036497-1"/>
    </source>
</evidence>
<dbReference type="GO" id="GO:0009088">
    <property type="term" value="P:threonine biosynthetic process"/>
    <property type="evidence" value="ECO:0007669"/>
    <property type="project" value="UniProtKB-KW"/>
</dbReference>
<evidence type="ECO:0000256" key="5">
    <source>
        <dbReference type="ARBA" id="ARBA00013213"/>
    </source>
</evidence>
<evidence type="ECO:0000256" key="10">
    <source>
        <dbReference type="ARBA" id="ARBA00023002"/>
    </source>
</evidence>
<dbReference type="AlphaFoldDB" id="A0AAD4LN47"/>
<dbReference type="GO" id="GO:0009086">
    <property type="term" value="P:methionine biosynthetic process"/>
    <property type="evidence" value="ECO:0007669"/>
    <property type="project" value="UniProtKB-KW"/>
</dbReference>
<evidence type="ECO:0000256" key="12">
    <source>
        <dbReference type="ARBA" id="ARBA00048841"/>
    </source>
</evidence>
<sequence length="426" mass="44630">MVRTLSKKIPVEQLLATRPVAIAPSNRHTFLLRNRTTHSNVTMPLSPPRTVSVAVVGVGLVGSEFVRQLQALPPPHPFRLVSLSSSKTAIYDPNGIPPTADWRTLLRASYPTPSPSDLAHTLGQLVRSDNAVVLVDNTSAVSVAETYPALLRAGVHIVTPNKKAFSGAQVLYDQIVAASRESGAKFLHESTVGAGLPVISTLKDLVATGDKVTRIEGVFSGTLSYIFNEFSTGSADGPAFSTVVRTARDKGYTEPHPADDLNGADVARKLTILARLLSTPGRQPAISLPDGYASVPTQSLIPAGFSLSSVPTGDAFLDALQAHDAHFGTLRTEAAARQGQGASPGGAVLRYVGVIDVDADNGSGSIRAGLERYATTHPFATSLGGSDNIIMFHTERYGARPLIVQGAGAGAAVTAMGVLSDLFKLA</sequence>
<dbReference type="Gene3D" id="3.40.50.720">
    <property type="entry name" value="NAD(P)-binding Rossmann-like Domain"/>
    <property type="match status" value="1"/>
</dbReference>
<evidence type="ECO:0000256" key="13">
    <source>
        <dbReference type="ARBA" id="ARBA00059589"/>
    </source>
</evidence>
<comment type="catalytic activity">
    <reaction evidence="12">
        <text>L-homoserine + NADP(+) = L-aspartate 4-semialdehyde + NADPH + H(+)</text>
        <dbReference type="Rhea" id="RHEA:15761"/>
        <dbReference type="ChEBI" id="CHEBI:15378"/>
        <dbReference type="ChEBI" id="CHEBI:57476"/>
        <dbReference type="ChEBI" id="CHEBI:57783"/>
        <dbReference type="ChEBI" id="CHEBI:58349"/>
        <dbReference type="ChEBI" id="CHEBI:537519"/>
        <dbReference type="EC" id="1.1.1.3"/>
    </reaction>
    <physiologicalReaction direction="right-to-left" evidence="12">
        <dbReference type="Rhea" id="RHEA:15763"/>
    </physiologicalReaction>
</comment>
<comment type="pathway">
    <text evidence="3">Amino-acid biosynthesis; L-methionine biosynthesis via de novo pathway; L-homoserine from L-aspartate: step 3/3.</text>
</comment>
<evidence type="ECO:0000256" key="7">
    <source>
        <dbReference type="ARBA" id="ARBA00022605"/>
    </source>
</evidence>
<feature type="binding site" evidence="16">
    <location>
        <position position="162"/>
    </location>
    <ligand>
        <name>NADPH</name>
        <dbReference type="ChEBI" id="CHEBI:57783"/>
    </ligand>
</feature>
<keyword evidence="10 14" id="KW-0560">Oxidoreductase</keyword>
<evidence type="ECO:0000259" key="18">
    <source>
        <dbReference type="Pfam" id="PF03447"/>
    </source>
</evidence>
<dbReference type="EC" id="1.1.1.3" evidence="5 14"/>
<dbReference type="Pfam" id="PF03447">
    <property type="entry name" value="NAD_binding_3"/>
    <property type="match status" value="1"/>
</dbReference>
<dbReference type="GO" id="GO:0004412">
    <property type="term" value="F:homoserine dehydrogenase activity"/>
    <property type="evidence" value="ECO:0007669"/>
    <property type="project" value="UniProtKB-EC"/>
</dbReference>
<dbReference type="Proteomes" id="UP001201163">
    <property type="component" value="Unassembled WGS sequence"/>
</dbReference>
<proteinExistence type="inferred from homology"/>
<organism evidence="19 20">
    <name type="scientific">Lactarius akahatsu</name>
    <dbReference type="NCBI Taxonomy" id="416441"/>
    <lineage>
        <taxon>Eukaryota</taxon>
        <taxon>Fungi</taxon>
        <taxon>Dikarya</taxon>
        <taxon>Basidiomycota</taxon>
        <taxon>Agaricomycotina</taxon>
        <taxon>Agaricomycetes</taxon>
        <taxon>Russulales</taxon>
        <taxon>Russulaceae</taxon>
        <taxon>Lactarius</taxon>
    </lineage>
</organism>
<evidence type="ECO:0000256" key="2">
    <source>
        <dbReference type="ARBA" id="ARBA00005056"/>
    </source>
</evidence>
<evidence type="ECO:0000256" key="16">
    <source>
        <dbReference type="PIRSR" id="PIRSR036497-2"/>
    </source>
</evidence>
<feature type="binding site" evidence="16">
    <location>
        <position position="254"/>
    </location>
    <ligand>
        <name>L-homoserine</name>
        <dbReference type="ChEBI" id="CHEBI:57476"/>
    </ligand>
</feature>
<keyword evidence="7 14" id="KW-0028">Amino-acid biosynthesis</keyword>
<dbReference type="PANTHER" id="PTHR43070:SF5">
    <property type="entry name" value="HOMOSERINE DEHYDROGENASE"/>
    <property type="match status" value="1"/>
</dbReference>
<comment type="pathway">
    <text evidence="2">Amino-acid biosynthesis; L-threonine biosynthesis; L-threonine from L-aspartate: step 3/5.</text>
</comment>
<feature type="binding site" evidence="16">
    <location>
        <begin position="57"/>
        <end position="62"/>
    </location>
    <ligand>
        <name>NADP(+)</name>
        <dbReference type="ChEBI" id="CHEBI:58349"/>
    </ligand>
</feature>
<evidence type="ECO:0000256" key="14">
    <source>
        <dbReference type="PIRNR" id="PIRNR036497"/>
    </source>
</evidence>
<feature type="domain" description="Homoserine dehydrogenase catalytic" evidence="17">
    <location>
        <begin position="197"/>
        <end position="422"/>
    </location>
</feature>
<protein>
    <recommendedName>
        <fullName evidence="6 14">Homoserine dehydrogenase</fullName>
        <shortName evidence="14">HDH</shortName>
        <ecNumber evidence="5 14">1.1.1.3</ecNumber>
    </recommendedName>
</protein>
<evidence type="ECO:0000256" key="6">
    <source>
        <dbReference type="ARBA" id="ARBA00013376"/>
    </source>
</evidence>
<keyword evidence="8 14" id="KW-0791">Threonine biosynthesis</keyword>
<feature type="binding site" evidence="16">
    <location>
        <position position="138"/>
    </location>
    <ligand>
        <name>NADPH</name>
        <dbReference type="ChEBI" id="CHEBI:57783"/>
    </ligand>
</feature>
<dbReference type="InterPro" id="IPR001342">
    <property type="entry name" value="HDH_cat"/>
</dbReference>
<comment type="caution">
    <text evidence="19">The sequence shown here is derived from an EMBL/GenBank/DDBJ whole genome shotgun (WGS) entry which is preliminary data.</text>
</comment>
<evidence type="ECO:0000256" key="11">
    <source>
        <dbReference type="ARBA" id="ARBA00023167"/>
    </source>
</evidence>
<reference evidence="19" key="1">
    <citation type="submission" date="2022-01" db="EMBL/GenBank/DDBJ databases">
        <title>Comparative genomics reveals a dynamic genome evolution in the ectomycorrhizal milk-cap (Lactarius) mushrooms.</title>
        <authorList>
            <consortium name="DOE Joint Genome Institute"/>
            <person name="Lebreton A."/>
            <person name="Tang N."/>
            <person name="Kuo A."/>
            <person name="LaButti K."/>
            <person name="Drula E."/>
            <person name="Barry K."/>
            <person name="Clum A."/>
            <person name="Lipzen A."/>
            <person name="Mousain D."/>
            <person name="Ng V."/>
            <person name="Wang R."/>
            <person name="Wang X."/>
            <person name="Dai Y."/>
            <person name="Henrissat B."/>
            <person name="Grigoriev I.V."/>
            <person name="Guerin-Laguette A."/>
            <person name="Yu F."/>
            <person name="Martin F.M."/>
        </authorList>
    </citation>
    <scope>NUCLEOTIDE SEQUENCE</scope>
    <source>
        <strain evidence="19">QP</strain>
    </source>
</reference>
<dbReference type="SUPFAM" id="SSF55347">
    <property type="entry name" value="Glyceraldehyde-3-phosphate dehydrogenase-like, C-terminal domain"/>
    <property type="match status" value="1"/>
</dbReference>
<dbReference type="Pfam" id="PF00742">
    <property type="entry name" value="Homoserine_dh"/>
    <property type="match status" value="1"/>
</dbReference>